<dbReference type="InterPro" id="IPR000172">
    <property type="entry name" value="GMC_OxRdtase_N"/>
</dbReference>
<feature type="domain" description="Glucose-methanol-choline oxidoreductase N-terminal" evidence="15">
    <location>
        <begin position="43"/>
        <end position="353"/>
    </location>
</feature>
<comment type="caution">
    <text evidence="17">The sequence shown here is derived from an EMBL/GenBank/DDBJ whole genome shotgun (WGS) entry which is preliminary data.</text>
</comment>
<dbReference type="Gene3D" id="3.30.560.10">
    <property type="entry name" value="Glucose Oxidase, domain 3"/>
    <property type="match status" value="1"/>
</dbReference>
<dbReference type="GO" id="GO:0005576">
    <property type="term" value="C:extracellular region"/>
    <property type="evidence" value="ECO:0007669"/>
    <property type="project" value="UniProtKB-SubCell"/>
</dbReference>
<evidence type="ECO:0000256" key="2">
    <source>
        <dbReference type="ARBA" id="ARBA00004613"/>
    </source>
</evidence>
<feature type="domain" description="Glucose-methanol-choline oxidoreductase C-terminal" evidence="16">
    <location>
        <begin position="476"/>
        <end position="611"/>
    </location>
</feature>
<comment type="catalytic activity">
    <reaction evidence="9">
        <text>pyranose + acceptor = pyranos-2,3-diulose + reduced acceptor.</text>
        <dbReference type="EC" id="1.1.99.29"/>
    </reaction>
</comment>
<comment type="subcellular location">
    <subcellularLocation>
        <location evidence="2">Secreted</location>
    </subcellularLocation>
</comment>
<keyword evidence="6" id="KW-0964">Secreted</keyword>
<dbReference type="Gene3D" id="3.50.50.60">
    <property type="entry name" value="FAD/NAD(P)-binding domain"/>
    <property type="match status" value="1"/>
</dbReference>
<keyword evidence="14" id="KW-0274">FAD</keyword>
<comment type="catalytic activity">
    <reaction evidence="12">
        <text>a pyranoside + acceptor = a pyranosid-3,4-diulose + reduced acceptor.</text>
        <dbReference type="EC" id="1.1.99.29"/>
    </reaction>
</comment>
<comment type="catalytic activity">
    <reaction evidence="10">
        <text>pyranose + acceptor = pyranos-3-ulose + reduced acceptor.</text>
        <dbReference type="EC" id="1.1.99.29"/>
    </reaction>
</comment>
<dbReference type="SUPFAM" id="SSF51905">
    <property type="entry name" value="FAD/NAD(P)-binding domain"/>
    <property type="match status" value="1"/>
</dbReference>
<accession>A0A9P6E5R6</accession>
<evidence type="ECO:0000256" key="9">
    <source>
        <dbReference type="ARBA" id="ARBA00034010"/>
    </source>
</evidence>
<gene>
    <name evidence="17" type="ORF">CPB83DRAFT_910997</name>
</gene>
<dbReference type="GO" id="GO:0050660">
    <property type="term" value="F:flavin adenine dinucleotide binding"/>
    <property type="evidence" value="ECO:0007669"/>
    <property type="project" value="InterPro"/>
</dbReference>
<dbReference type="GO" id="GO:0033718">
    <property type="term" value="F:pyranose dehydrogenase (acceptor) activity"/>
    <property type="evidence" value="ECO:0007669"/>
    <property type="project" value="UniProtKB-EC"/>
</dbReference>
<evidence type="ECO:0000256" key="4">
    <source>
        <dbReference type="ARBA" id="ARBA00011245"/>
    </source>
</evidence>
<dbReference type="SUPFAM" id="SSF54373">
    <property type="entry name" value="FAD-linked reductases, C-terminal domain"/>
    <property type="match status" value="1"/>
</dbReference>
<dbReference type="InterPro" id="IPR007867">
    <property type="entry name" value="GMC_OxRtase_C"/>
</dbReference>
<feature type="binding site" evidence="14">
    <location>
        <position position="268"/>
    </location>
    <ligand>
        <name>FAD</name>
        <dbReference type="ChEBI" id="CHEBI:57692"/>
    </ligand>
</feature>
<dbReference type="Pfam" id="PF00732">
    <property type="entry name" value="GMC_oxred_N"/>
    <property type="match status" value="1"/>
</dbReference>
<comment type="subunit">
    <text evidence="4">Monomer.</text>
</comment>
<evidence type="ECO:0000256" key="7">
    <source>
        <dbReference type="ARBA" id="ARBA00024699"/>
    </source>
</evidence>
<feature type="active site" description="Proton acceptor" evidence="13">
    <location>
        <position position="602"/>
    </location>
</feature>
<dbReference type="Proteomes" id="UP000807306">
    <property type="component" value="Unassembled WGS sequence"/>
</dbReference>
<evidence type="ECO:0000256" key="3">
    <source>
        <dbReference type="ARBA" id="ARBA00010790"/>
    </source>
</evidence>
<dbReference type="InterPro" id="IPR036188">
    <property type="entry name" value="FAD/NAD-bd_sf"/>
</dbReference>
<reference evidence="17" key="1">
    <citation type="submission" date="2020-11" db="EMBL/GenBank/DDBJ databases">
        <authorList>
            <consortium name="DOE Joint Genome Institute"/>
            <person name="Ahrendt S."/>
            <person name="Riley R."/>
            <person name="Andreopoulos W."/>
            <person name="Labutti K."/>
            <person name="Pangilinan J."/>
            <person name="Ruiz-Duenas F.J."/>
            <person name="Barrasa J.M."/>
            <person name="Sanchez-Garcia M."/>
            <person name="Camarero S."/>
            <person name="Miyauchi S."/>
            <person name="Serrano A."/>
            <person name="Linde D."/>
            <person name="Babiker R."/>
            <person name="Drula E."/>
            <person name="Ayuso-Fernandez I."/>
            <person name="Pacheco R."/>
            <person name="Padilla G."/>
            <person name="Ferreira P."/>
            <person name="Barriuso J."/>
            <person name="Kellner H."/>
            <person name="Castanera R."/>
            <person name="Alfaro M."/>
            <person name="Ramirez L."/>
            <person name="Pisabarro A.G."/>
            <person name="Kuo A."/>
            <person name="Tritt A."/>
            <person name="Lipzen A."/>
            <person name="He G."/>
            <person name="Yan M."/>
            <person name="Ng V."/>
            <person name="Cullen D."/>
            <person name="Martin F."/>
            <person name="Rosso M.-N."/>
            <person name="Henrissat B."/>
            <person name="Hibbett D."/>
            <person name="Martinez A.T."/>
            <person name="Grigoriev I.V."/>
        </authorList>
    </citation>
    <scope>NUCLEOTIDE SEQUENCE</scope>
    <source>
        <strain evidence="17">CBS 506.95</strain>
    </source>
</reference>
<evidence type="ECO:0000259" key="15">
    <source>
        <dbReference type="Pfam" id="PF00732"/>
    </source>
</evidence>
<evidence type="ECO:0000256" key="11">
    <source>
        <dbReference type="ARBA" id="ARBA00034050"/>
    </source>
</evidence>
<dbReference type="PIRSF" id="PIRSF000137">
    <property type="entry name" value="Alcohol_oxidase"/>
    <property type="match status" value="1"/>
</dbReference>
<evidence type="ECO:0000256" key="6">
    <source>
        <dbReference type="ARBA" id="ARBA00022525"/>
    </source>
</evidence>
<evidence type="ECO:0000259" key="16">
    <source>
        <dbReference type="Pfam" id="PF05199"/>
    </source>
</evidence>
<evidence type="ECO:0000256" key="8">
    <source>
        <dbReference type="ARBA" id="ARBA00033986"/>
    </source>
</evidence>
<dbReference type="InterPro" id="IPR012132">
    <property type="entry name" value="GMC_OxRdtase"/>
</dbReference>
<evidence type="ECO:0000256" key="10">
    <source>
        <dbReference type="ARBA" id="ARBA00034029"/>
    </source>
</evidence>
<proteinExistence type="inferred from homology"/>
<comment type="catalytic activity">
    <reaction evidence="8">
        <text>pyranose + acceptor = pyranos-2-ulose + reduced acceptor.</text>
        <dbReference type="EC" id="1.1.99.29"/>
    </reaction>
</comment>
<organism evidence="17 18">
    <name type="scientific">Crepidotus variabilis</name>
    <dbReference type="NCBI Taxonomy" id="179855"/>
    <lineage>
        <taxon>Eukaryota</taxon>
        <taxon>Fungi</taxon>
        <taxon>Dikarya</taxon>
        <taxon>Basidiomycota</taxon>
        <taxon>Agaricomycotina</taxon>
        <taxon>Agaricomycetes</taxon>
        <taxon>Agaricomycetidae</taxon>
        <taxon>Agaricales</taxon>
        <taxon>Agaricineae</taxon>
        <taxon>Crepidotaceae</taxon>
        <taxon>Crepidotus</taxon>
    </lineage>
</organism>
<feature type="active site" description="Proton donor" evidence="13">
    <location>
        <position position="559"/>
    </location>
</feature>
<dbReference type="PANTHER" id="PTHR11552:SF115">
    <property type="entry name" value="DEHYDROGENASE XPTC-RELATED"/>
    <property type="match status" value="1"/>
</dbReference>
<keyword evidence="18" id="KW-1185">Reference proteome</keyword>
<dbReference type="Pfam" id="PF05199">
    <property type="entry name" value="GMC_oxred_C"/>
    <property type="match status" value="1"/>
</dbReference>
<sequence>MCLVVYQLRTAFVLFGLYQVAGANFFGSLEQSEVSEDQILKSYDYIIAGGGQSGLVIANRLSEDVSKTVLVVEYGYFNRDPSQLDPLSGIAYLPRYLFNYTTVPQQALSNRTSGLLAASAVGGGSTLNGMLFDRAAAEDYDNWERLGNPGWGWEGLLPYFKKSTTFTPPRVDLVEEFNITWNVHKAYGSGPIQVTFPDWQWPTLKTQWRGWDELGVPRNLEGNGGDAYGTFWVPTNNDQSYRRSFAVNAYYDPIHARPNLHLITGYRVNKVIIDDDRLARAVQIQERKADGVSSRSSTIIQATKEIVLCSGWLNTPLILQRSGVGPASLLKKAGVDVVVDLPGVGSNLQDHPALNPAYEYHTDLIPNERSLYTNATFAQWADEQWTQRKGPHSLGVGNALADLPLRLVDEDWSSTLAVLQAQDPSTYLPKHYVKDQIDGYNAQTKLLRSTLSKLNNGAIEIPFTGVNRSYVVLEKPFSRGNVLINTTDLYGAPTIDYQTNFNPVDVKILIAALRTYRKWHTTPSMMTLTPVEIIPGANITTDQDLSHYIARSIDPTSGHSCGTASMAPRKIGGVVSPDLTVYGVKGLSVGDISIIPMIPGTHTCSTVYAIAEKAADLIKSRNIY</sequence>
<dbReference type="EC" id="1.1.99.29" evidence="5"/>
<dbReference type="GO" id="GO:0044550">
    <property type="term" value="P:secondary metabolite biosynthetic process"/>
    <property type="evidence" value="ECO:0007669"/>
    <property type="project" value="TreeGrafter"/>
</dbReference>
<protein>
    <recommendedName>
        <fullName evidence="5">pyranose dehydrogenase (acceptor)</fullName>
        <ecNumber evidence="5">1.1.99.29</ecNumber>
    </recommendedName>
</protein>
<name>A0A9P6E5R6_9AGAR</name>
<dbReference type="EMBL" id="MU157929">
    <property type="protein sequence ID" value="KAF9522943.1"/>
    <property type="molecule type" value="Genomic_DNA"/>
</dbReference>
<comment type="catalytic activity">
    <reaction evidence="11">
        <text>a pyranoside + acceptor = a pyranosid-3-ulose + reduced acceptor.</text>
        <dbReference type="EC" id="1.1.99.29"/>
    </reaction>
</comment>
<comment type="function">
    <text evidence="7">Catalyzes the single-oxidation or sequential double oxidation reaction of carbohydrates primarily at carbon-2 and/or carbon-3 with the concomitant reduction of the flavin. The enzyme exhibits a broad sugar substrate specificity, oxidizing different aldopyranoses to the corresponding C-1, C-2, C-3 or C-1,2, C-2,3 and C-3,4 (di)dehydro sugars with substrate-specific regioselectivity. Accepts only a narrow range of electron acceptors such as substituted benzoquinones and complexed metal ions and reacts extremely slowly with O(2) as acceptor. May play a role in the natural recycling of plant matter by oxidizing all major monosaccharides in lignocellulose and by reducing quinone compounds or reactive radical species generated during lignin depolymerization.</text>
</comment>
<evidence type="ECO:0000256" key="13">
    <source>
        <dbReference type="PIRSR" id="PIRSR000137-1"/>
    </source>
</evidence>
<evidence type="ECO:0000313" key="18">
    <source>
        <dbReference type="Proteomes" id="UP000807306"/>
    </source>
</evidence>
<evidence type="ECO:0000256" key="1">
    <source>
        <dbReference type="ARBA" id="ARBA00001974"/>
    </source>
</evidence>
<evidence type="ECO:0000256" key="5">
    <source>
        <dbReference type="ARBA" id="ARBA00013177"/>
    </source>
</evidence>
<dbReference type="PANTHER" id="PTHR11552">
    <property type="entry name" value="GLUCOSE-METHANOL-CHOLINE GMC OXIDOREDUCTASE"/>
    <property type="match status" value="1"/>
</dbReference>
<evidence type="ECO:0000313" key="17">
    <source>
        <dbReference type="EMBL" id="KAF9522943.1"/>
    </source>
</evidence>
<evidence type="ECO:0000256" key="14">
    <source>
        <dbReference type="PIRSR" id="PIRSR000137-2"/>
    </source>
</evidence>
<comment type="cofactor">
    <cofactor evidence="1 14">
        <name>FAD</name>
        <dbReference type="ChEBI" id="CHEBI:57692"/>
    </cofactor>
</comment>
<keyword evidence="14" id="KW-0285">Flavoprotein</keyword>
<evidence type="ECO:0000256" key="12">
    <source>
        <dbReference type="ARBA" id="ARBA00034059"/>
    </source>
</evidence>
<dbReference type="AlphaFoldDB" id="A0A9P6E5R6"/>
<dbReference type="OrthoDB" id="269227at2759"/>
<comment type="similarity">
    <text evidence="3">Belongs to the GMC oxidoreductase family.</text>
</comment>